<gene>
    <name evidence="2" type="ORF">B0I36DRAFT_316045</name>
</gene>
<dbReference type="EMBL" id="JAGTJQ010000002">
    <property type="protein sequence ID" value="KAH7038360.1"/>
    <property type="molecule type" value="Genomic_DNA"/>
</dbReference>
<dbReference type="RefSeq" id="XP_046017481.1">
    <property type="nucleotide sequence ID" value="XM_046152955.1"/>
</dbReference>
<accession>A0A9P8YF88</accession>
<dbReference type="OrthoDB" id="5203703at2759"/>
<evidence type="ECO:0000256" key="1">
    <source>
        <dbReference type="SAM" id="MobiDB-lite"/>
    </source>
</evidence>
<protein>
    <submittedName>
        <fullName evidence="2">Uncharacterized protein</fullName>
    </submittedName>
</protein>
<feature type="compositionally biased region" description="Polar residues" evidence="1">
    <location>
        <begin position="13"/>
        <end position="25"/>
    </location>
</feature>
<evidence type="ECO:0000313" key="3">
    <source>
        <dbReference type="Proteomes" id="UP000756346"/>
    </source>
</evidence>
<name>A0A9P8YF88_9PEZI</name>
<proteinExistence type="predicted"/>
<evidence type="ECO:0000313" key="2">
    <source>
        <dbReference type="EMBL" id="KAH7038360.1"/>
    </source>
</evidence>
<dbReference type="GeneID" id="70182501"/>
<feature type="region of interest" description="Disordered" evidence="1">
    <location>
        <begin position="1"/>
        <end position="25"/>
    </location>
</feature>
<comment type="caution">
    <text evidence="2">The sequence shown here is derived from an EMBL/GenBank/DDBJ whole genome shotgun (WGS) entry which is preliminary data.</text>
</comment>
<dbReference type="AlphaFoldDB" id="A0A9P8YF88"/>
<organism evidence="2 3">
    <name type="scientific">Microdochium trichocladiopsis</name>
    <dbReference type="NCBI Taxonomy" id="1682393"/>
    <lineage>
        <taxon>Eukaryota</taxon>
        <taxon>Fungi</taxon>
        <taxon>Dikarya</taxon>
        <taxon>Ascomycota</taxon>
        <taxon>Pezizomycotina</taxon>
        <taxon>Sordariomycetes</taxon>
        <taxon>Xylariomycetidae</taxon>
        <taxon>Xylariales</taxon>
        <taxon>Microdochiaceae</taxon>
        <taxon>Microdochium</taxon>
    </lineage>
</organism>
<sequence>MASGLETRYPGTFTGQLTSSTTNMTCDTGPTTGQWSPDFVQLNIPPHLHAFTITAANETAVQAMLECCSPNLPNLAQLCYLWCEVPKEYYNGTITKDTSPGGVMDAFHRCLTDKGAKLGISGYQNAGVARSGPTIMAVGLWGLMVSGLTLVV</sequence>
<keyword evidence="3" id="KW-1185">Reference proteome</keyword>
<reference evidence="2" key="1">
    <citation type="journal article" date="2021" name="Nat. Commun.">
        <title>Genetic determinants of endophytism in the Arabidopsis root mycobiome.</title>
        <authorList>
            <person name="Mesny F."/>
            <person name="Miyauchi S."/>
            <person name="Thiergart T."/>
            <person name="Pickel B."/>
            <person name="Atanasova L."/>
            <person name="Karlsson M."/>
            <person name="Huettel B."/>
            <person name="Barry K.W."/>
            <person name="Haridas S."/>
            <person name="Chen C."/>
            <person name="Bauer D."/>
            <person name="Andreopoulos W."/>
            <person name="Pangilinan J."/>
            <person name="LaButti K."/>
            <person name="Riley R."/>
            <person name="Lipzen A."/>
            <person name="Clum A."/>
            <person name="Drula E."/>
            <person name="Henrissat B."/>
            <person name="Kohler A."/>
            <person name="Grigoriev I.V."/>
            <person name="Martin F.M."/>
            <person name="Hacquard S."/>
        </authorList>
    </citation>
    <scope>NUCLEOTIDE SEQUENCE</scope>
    <source>
        <strain evidence="2">MPI-CAGE-CH-0230</strain>
    </source>
</reference>
<dbReference type="Proteomes" id="UP000756346">
    <property type="component" value="Unassembled WGS sequence"/>
</dbReference>